<feature type="domain" description="AMP-dependent synthetase/ligase" evidence="3">
    <location>
        <begin position="45"/>
        <end position="209"/>
    </location>
</feature>
<protein>
    <submittedName>
        <fullName evidence="4">Acyl--CoA ligase</fullName>
    </submittedName>
</protein>
<dbReference type="GO" id="GO:0016877">
    <property type="term" value="F:ligase activity, forming carbon-sulfur bonds"/>
    <property type="evidence" value="ECO:0007669"/>
    <property type="project" value="UniProtKB-ARBA"/>
</dbReference>
<evidence type="ECO:0000259" key="3">
    <source>
        <dbReference type="Pfam" id="PF00501"/>
    </source>
</evidence>
<comment type="caution">
    <text evidence="4">The sequence shown here is derived from an EMBL/GenBank/DDBJ whole genome shotgun (WGS) entry which is preliminary data.</text>
</comment>
<name>A0A923EQW3_KLEPN</name>
<evidence type="ECO:0000313" key="4">
    <source>
        <dbReference type="EMBL" id="MBC2872645.1"/>
    </source>
</evidence>
<keyword evidence="1 4" id="KW-0436">Ligase</keyword>
<evidence type="ECO:0000256" key="2">
    <source>
        <dbReference type="SAM" id="MobiDB-lite"/>
    </source>
</evidence>
<dbReference type="PANTHER" id="PTHR43767">
    <property type="entry name" value="LONG-CHAIN-FATTY-ACID--COA LIGASE"/>
    <property type="match status" value="1"/>
</dbReference>
<dbReference type="Gene3D" id="3.40.50.12780">
    <property type="entry name" value="N-terminal domain of ligase-like"/>
    <property type="match status" value="1"/>
</dbReference>
<proteinExistence type="predicted"/>
<dbReference type="EMBL" id="JACLQZ010000001">
    <property type="protein sequence ID" value="MBC2872645.1"/>
    <property type="molecule type" value="Genomic_DNA"/>
</dbReference>
<organism evidence="4 5">
    <name type="scientific">Klebsiella pneumoniae</name>
    <dbReference type="NCBI Taxonomy" id="573"/>
    <lineage>
        <taxon>Bacteria</taxon>
        <taxon>Pseudomonadati</taxon>
        <taxon>Pseudomonadota</taxon>
        <taxon>Gammaproteobacteria</taxon>
        <taxon>Enterobacterales</taxon>
        <taxon>Enterobacteriaceae</taxon>
        <taxon>Klebsiella/Raoultella group</taxon>
        <taxon>Klebsiella</taxon>
        <taxon>Klebsiella pneumoniae complex</taxon>
    </lineage>
</organism>
<dbReference type="InterPro" id="IPR000873">
    <property type="entry name" value="AMP-dep_synth/lig_dom"/>
</dbReference>
<gene>
    <name evidence="4" type="ORF">H7U18_00820</name>
</gene>
<dbReference type="SUPFAM" id="SSF56801">
    <property type="entry name" value="Acetyl-CoA synthetase-like"/>
    <property type="match status" value="1"/>
</dbReference>
<evidence type="ECO:0000313" key="5">
    <source>
        <dbReference type="Proteomes" id="UP000629923"/>
    </source>
</evidence>
<accession>A0A923EQW3</accession>
<dbReference type="InterPro" id="IPR050237">
    <property type="entry name" value="ATP-dep_AMP-bd_enzyme"/>
</dbReference>
<dbReference type="PROSITE" id="PS00455">
    <property type="entry name" value="AMP_BINDING"/>
    <property type="match status" value="1"/>
</dbReference>
<sequence>MSHSAISSPEFPQTTPTQYAISGETHEQHLRRLPESVPGPEPQRRPQPGCPALAFEDRRYLYRDFHLRVQRAMAQLDRGWSLRKGDRILLAWGNHPLLRSPFAALGLGIEVVPFSTKLKQAESEALVGHIAPRVVLFDATVQDWLKNTPDARAVSLSEWQALCLPEPLTRPPVPVNRDDTAVMMFTSGTTGEPKGAIITHNNLLCAIDAYTQN</sequence>
<dbReference type="Pfam" id="PF00501">
    <property type="entry name" value="AMP-binding"/>
    <property type="match status" value="1"/>
</dbReference>
<evidence type="ECO:0000256" key="1">
    <source>
        <dbReference type="ARBA" id="ARBA00022598"/>
    </source>
</evidence>
<dbReference type="PANTHER" id="PTHR43767:SF1">
    <property type="entry name" value="NONRIBOSOMAL PEPTIDE SYNTHASE PES1 (EUROFUNG)-RELATED"/>
    <property type="match status" value="1"/>
</dbReference>
<feature type="region of interest" description="Disordered" evidence="2">
    <location>
        <begin position="25"/>
        <end position="51"/>
    </location>
</feature>
<dbReference type="InterPro" id="IPR042099">
    <property type="entry name" value="ANL_N_sf"/>
</dbReference>
<dbReference type="Proteomes" id="UP000629923">
    <property type="component" value="Unassembled WGS sequence"/>
</dbReference>
<feature type="compositionally biased region" description="Basic and acidic residues" evidence="2">
    <location>
        <begin position="25"/>
        <end position="34"/>
    </location>
</feature>
<reference evidence="4" key="1">
    <citation type="submission" date="2020-08" db="EMBL/GenBank/DDBJ databases">
        <title>Tigecycline and colistin resistance in Klebsiella pneumoniae.</title>
        <authorList>
            <person name="Ramesh N."/>
            <person name="Shanthini T."/>
            <person name="Prasanth M."/>
            <person name="Senthilkumar N."/>
            <person name="Meesala Krishna M."/>
            <person name="Guruswami G."/>
        </authorList>
    </citation>
    <scope>NUCLEOTIDE SEQUENCE</scope>
    <source>
        <strain evidence="4">SHM 84C</strain>
    </source>
</reference>
<dbReference type="AlphaFoldDB" id="A0A923EQW3"/>
<dbReference type="InterPro" id="IPR020845">
    <property type="entry name" value="AMP-binding_CS"/>
</dbReference>